<comment type="similarity">
    <text evidence="2">Belongs to the PA-phosphatase related phosphoesterase family.</text>
</comment>
<evidence type="ECO:0000256" key="5">
    <source>
        <dbReference type="ARBA" id="ARBA00023136"/>
    </source>
</evidence>
<feature type="transmembrane region" description="Helical" evidence="7">
    <location>
        <begin position="21"/>
        <end position="42"/>
    </location>
</feature>
<dbReference type="InterPro" id="IPR043216">
    <property type="entry name" value="PAP-like"/>
</dbReference>
<sequence length="327" mass="36741">MLSFKWKNPHTRRLVFSYGKDWLLVFIMTIVFFMVDLIPPFHREFSLQDTTIMYTYTENETVPPWSLALICLVAPMAVIGLISLCFQRSIHDFHSGVLGLCLALSMTIMLTDIIKITSGRPRPDFISRCQPPAGSVDPPLGISNVSICTTPIDSHIMVDGYKSFPSGHSSFSFAGLGYTAFYLGGKMHMFDERGHTYKCFTFAFPSLGAILVAISRTCDYRHHWQDVFIGSLLGTIAYFAYRQYYPSLIHVQCDAPYAMRSLAGSPDLEDGGRDDDGNSMGSNNSLGVRIPQHEPYSDYHLQQQQRNKSPSPPPITFANGSAREDRY</sequence>
<name>A0AAD5KF71_9FUNG</name>
<feature type="transmembrane region" description="Helical" evidence="7">
    <location>
        <begin position="62"/>
        <end position="86"/>
    </location>
</feature>
<feature type="domain" description="Phosphatidic acid phosphatase type 2/haloperoxidase" evidence="8">
    <location>
        <begin position="98"/>
        <end position="242"/>
    </location>
</feature>
<dbReference type="PANTHER" id="PTHR10165">
    <property type="entry name" value="LIPID PHOSPHATE PHOSPHATASE"/>
    <property type="match status" value="1"/>
</dbReference>
<dbReference type="GO" id="GO:0046839">
    <property type="term" value="P:phospholipid dephosphorylation"/>
    <property type="evidence" value="ECO:0007669"/>
    <property type="project" value="TreeGrafter"/>
</dbReference>
<evidence type="ECO:0000256" key="2">
    <source>
        <dbReference type="ARBA" id="ARBA00008816"/>
    </source>
</evidence>
<gene>
    <name evidence="9" type="ORF">BDA99DRAFT_435093</name>
</gene>
<dbReference type="AlphaFoldDB" id="A0AAD5KF71"/>
<proteinExistence type="inferred from homology"/>
<evidence type="ECO:0000256" key="7">
    <source>
        <dbReference type="SAM" id="Phobius"/>
    </source>
</evidence>
<feature type="transmembrane region" description="Helical" evidence="7">
    <location>
        <begin position="167"/>
        <end position="185"/>
    </location>
</feature>
<evidence type="ECO:0000256" key="1">
    <source>
        <dbReference type="ARBA" id="ARBA00004141"/>
    </source>
</evidence>
<keyword evidence="4 7" id="KW-1133">Transmembrane helix</keyword>
<comment type="subcellular location">
    <subcellularLocation>
        <location evidence="1">Membrane</location>
        <topology evidence="1">Multi-pass membrane protein</topology>
    </subcellularLocation>
</comment>
<dbReference type="InterPro" id="IPR036938">
    <property type="entry name" value="PAP2/HPO_sf"/>
</dbReference>
<organism evidence="9 10">
    <name type="scientific">Phascolomyces articulosus</name>
    <dbReference type="NCBI Taxonomy" id="60185"/>
    <lineage>
        <taxon>Eukaryota</taxon>
        <taxon>Fungi</taxon>
        <taxon>Fungi incertae sedis</taxon>
        <taxon>Mucoromycota</taxon>
        <taxon>Mucoromycotina</taxon>
        <taxon>Mucoromycetes</taxon>
        <taxon>Mucorales</taxon>
        <taxon>Lichtheimiaceae</taxon>
        <taxon>Phascolomyces</taxon>
    </lineage>
</organism>
<dbReference type="SMART" id="SM00014">
    <property type="entry name" value="acidPPc"/>
    <property type="match status" value="1"/>
</dbReference>
<dbReference type="PANTHER" id="PTHR10165:SF35">
    <property type="entry name" value="RE23632P"/>
    <property type="match status" value="1"/>
</dbReference>
<feature type="region of interest" description="Disordered" evidence="6">
    <location>
        <begin position="266"/>
        <end position="327"/>
    </location>
</feature>
<evidence type="ECO:0000256" key="6">
    <source>
        <dbReference type="SAM" id="MobiDB-lite"/>
    </source>
</evidence>
<reference evidence="9" key="2">
    <citation type="submission" date="2023-02" db="EMBL/GenBank/DDBJ databases">
        <authorList>
            <consortium name="DOE Joint Genome Institute"/>
            <person name="Mondo S.J."/>
            <person name="Chang Y."/>
            <person name="Wang Y."/>
            <person name="Ahrendt S."/>
            <person name="Andreopoulos W."/>
            <person name="Barry K."/>
            <person name="Beard J."/>
            <person name="Benny G.L."/>
            <person name="Blankenship S."/>
            <person name="Bonito G."/>
            <person name="Cuomo C."/>
            <person name="Desiro A."/>
            <person name="Gervers K.A."/>
            <person name="Hundley H."/>
            <person name="Kuo A."/>
            <person name="LaButti K."/>
            <person name="Lang B.F."/>
            <person name="Lipzen A."/>
            <person name="O'Donnell K."/>
            <person name="Pangilinan J."/>
            <person name="Reynolds N."/>
            <person name="Sandor L."/>
            <person name="Smith M.W."/>
            <person name="Tsang A."/>
            <person name="Grigoriev I.V."/>
            <person name="Stajich J.E."/>
            <person name="Spatafora J.W."/>
        </authorList>
    </citation>
    <scope>NUCLEOTIDE SEQUENCE</scope>
    <source>
        <strain evidence="9">RSA 2281</strain>
    </source>
</reference>
<evidence type="ECO:0000259" key="8">
    <source>
        <dbReference type="SMART" id="SM00014"/>
    </source>
</evidence>
<keyword evidence="10" id="KW-1185">Reference proteome</keyword>
<comment type="caution">
    <text evidence="9">The sequence shown here is derived from an EMBL/GenBank/DDBJ whole genome shotgun (WGS) entry which is preliminary data.</text>
</comment>
<evidence type="ECO:0000256" key="3">
    <source>
        <dbReference type="ARBA" id="ARBA00022692"/>
    </source>
</evidence>
<keyword evidence="3 7" id="KW-0812">Transmembrane</keyword>
<dbReference type="GO" id="GO:0016020">
    <property type="term" value="C:membrane"/>
    <property type="evidence" value="ECO:0007669"/>
    <property type="project" value="UniProtKB-SubCell"/>
</dbReference>
<dbReference type="GO" id="GO:0006644">
    <property type="term" value="P:phospholipid metabolic process"/>
    <property type="evidence" value="ECO:0007669"/>
    <property type="project" value="InterPro"/>
</dbReference>
<feature type="transmembrane region" description="Helical" evidence="7">
    <location>
        <begin position="197"/>
        <end position="217"/>
    </location>
</feature>
<dbReference type="Pfam" id="PF01569">
    <property type="entry name" value="PAP2"/>
    <property type="match status" value="1"/>
</dbReference>
<protein>
    <submittedName>
        <fullName evidence="9">Phosphatidic acid phosphatase type 2/haloperoxidase</fullName>
    </submittedName>
</protein>
<accession>A0AAD5KF71</accession>
<dbReference type="CDD" id="cd03390">
    <property type="entry name" value="PAP2_containing_1_like"/>
    <property type="match status" value="1"/>
</dbReference>
<evidence type="ECO:0000313" key="9">
    <source>
        <dbReference type="EMBL" id="KAI9268914.1"/>
    </source>
</evidence>
<dbReference type="Gene3D" id="1.20.144.10">
    <property type="entry name" value="Phosphatidic acid phosphatase type 2/haloperoxidase"/>
    <property type="match status" value="1"/>
</dbReference>
<feature type="compositionally biased region" description="Polar residues" evidence="6">
    <location>
        <begin position="300"/>
        <end position="309"/>
    </location>
</feature>
<feature type="transmembrane region" description="Helical" evidence="7">
    <location>
        <begin position="93"/>
        <end position="114"/>
    </location>
</feature>
<evidence type="ECO:0000256" key="4">
    <source>
        <dbReference type="ARBA" id="ARBA00022989"/>
    </source>
</evidence>
<keyword evidence="5 7" id="KW-0472">Membrane</keyword>
<dbReference type="InterPro" id="IPR000326">
    <property type="entry name" value="PAP2/HPO"/>
</dbReference>
<dbReference type="EMBL" id="JAIXMP010000008">
    <property type="protein sequence ID" value="KAI9268914.1"/>
    <property type="molecule type" value="Genomic_DNA"/>
</dbReference>
<evidence type="ECO:0000313" key="10">
    <source>
        <dbReference type="Proteomes" id="UP001209540"/>
    </source>
</evidence>
<dbReference type="SUPFAM" id="SSF48317">
    <property type="entry name" value="Acid phosphatase/Vanadium-dependent haloperoxidase"/>
    <property type="match status" value="1"/>
</dbReference>
<dbReference type="GO" id="GO:0008195">
    <property type="term" value="F:phosphatidate phosphatase activity"/>
    <property type="evidence" value="ECO:0007669"/>
    <property type="project" value="TreeGrafter"/>
</dbReference>
<dbReference type="Proteomes" id="UP001209540">
    <property type="component" value="Unassembled WGS sequence"/>
</dbReference>
<feature type="transmembrane region" description="Helical" evidence="7">
    <location>
        <begin position="223"/>
        <end position="241"/>
    </location>
</feature>
<reference evidence="9" key="1">
    <citation type="journal article" date="2022" name="IScience">
        <title>Evolution of zygomycete secretomes and the origins of terrestrial fungal ecologies.</title>
        <authorList>
            <person name="Chang Y."/>
            <person name="Wang Y."/>
            <person name="Mondo S."/>
            <person name="Ahrendt S."/>
            <person name="Andreopoulos W."/>
            <person name="Barry K."/>
            <person name="Beard J."/>
            <person name="Benny G.L."/>
            <person name="Blankenship S."/>
            <person name="Bonito G."/>
            <person name="Cuomo C."/>
            <person name="Desiro A."/>
            <person name="Gervers K.A."/>
            <person name="Hundley H."/>
            <person name="Kuo A."/>
            <person name="LaButti K."/>
            <person name="Lang B.F."/>
            <person name="Lipzen A."/>
            <person name="O'Donnell K."/>
            <person name="Pangilinan J."/>
            <person name="Reynolds N."/>
            <person name="Sandor L."/>
            <person name="Smith M.E."/>
            <person name="Tsang A."/>
            <person name="Grigoriev I.V."/>
            <person name="Stajich J.E."/>
            <person name="Spatafora J.W."/>
        </authorList>
    </citation>
    <scope>NUCLEOTIDE SEQUENCE</scope>
    <source>
        <strain evidence="9">RSA 2281</strain>
    </source>
</reference>